<organism evidence="1 2">
    <name type="scientific">Pseudomonas baetica</name>
    <dbReference type="NCBI Taxonomy" id="674054"/>
    <lineage>
        <taxon>Bacteria</taxon>
        <taxon>Pseudomonadati</taxon>
        <taxon>Pseudomonadota</taxon>
        <taxon>Gammaproteobacteria</taxon>
        <taxon>Pseudomonadales</taxon>
        <taxon>Pseudomonadaceae</taxon>
        <taxon>Pseudomonas</taxon>
    </lineage>
</organism>
<dbReference type="EMBL" id="PHHE01000001">
    <property type="protein sequence ID" value="PKA67417.1"/>
    <property type="molecule type" value="Genomic_DNA"/>
</dbReference>
<reference evidence="1 2" key="1">
    <citation type="submission" date="2017-11" db="EMBL/GenBank/DDBJ databases">
        <title>Genome sequencing of a diverse group of Pseudomonas species.</title>
        <authorList>
            <person name="Loper J."/>
        </authorList>
    </citation>
    <scope>NUCLEOTIDE SEQUENCE [LARGE SCALE GENOMIC DNA]</scope>
    <source>
        <strain evidence="1 2">LMG 25716</strain>
    </source>
</reference>
<sequence length="307" mass="33752">MLGVGALTQNQVALSEHDFKVWGVSSSPSSTANLFCGQLLTQFRSCLTSIAGSHKDLKVAQLSDCAYIWSENVVAVLDAARSFMWDSVGVGLLSRGGIAYGEIVEPSKVNRSIGHFVLGSAVTRAVGLEKSGKGCRVFIDDIIYEKSLTLLNSPFKHGAVDVLRNPLNGSLVKEFCWYKTAGSTGDWQEDQHSAAKLIVTLLTKLQYSPRFNWNEASLQGRIQLACSIDSVSNVTSDFIGNGNYIIKGEEYMSLSNGGNKRCPVIYEEVLELRLKDIDRFFVNGKQKDILAHWLEKRALGFKSSLDE</sequence>
<dbReference type="SUPFAM" id="SSF55073">
    <property type="entry name" value="Nucleotide cyclase"/>
    <property type="match status" value="1"/>
</dbReference>
<accession>A0ABX4PU16</accession>
<name>A0ABX4PU16_9PSED</name>
<evidence type="ECO:0000313" key="1">
    <source>
        <dbReference type="EMBL" id="PKA67417.1"/>
    </source>
</evidence>
<evidence type="ECO:0000313" key="2">
    <source>
        <dbReference type="Proteomes" id="UP000232455"/>
    </source>
</evidence>
<keyword evidence="2" id="KW-1185">Reference proteome</keyword>
<dbReference type="Proteomes" id="UP000232455">
    <property type="component" value="Unassembled WGS sequence"/>
</dbReference>
<protein>
    <submittedName>
        <fullName evidence="1">Uncharacterized protein</fullName>
    </submittedName>
</protein>
<proteinExistence type="predicted"/>
<comment type="caution">
    <text evidence="1">The sequence shown here is derived from an EMBL/GenBank/DDBJ whole genome shotgun (WGS) entry which is preliminary data.</text>
</comment>
<gene>
    <name evidence="1" type="ORF">ATI02_0114</name>
</gene>
<dbReference type="InterPro" id="IPR029787">
    <property type="entry name" value="Nucleotide_cyclase"/>
</dbReference>